<name>A0A7K1GRF8_9FLAO</name>
<keyword evidence="3" id="KW-1185">Reference proteome</keyword>
<reference evidence="2 3" key="1">
    <citation type="journal article" date="2006" name="Int. J. Syst. Evol. Microbiol.">
        <title>Myroides pelagicus sp. nov., isolated from seawater in Thailand.</title>
        <authorList>
            <person name="Yoon J."/>
            <person name="Maneerat S."/>
            <person name="Kawai F."/>
            <person name="Yokota A."/>
        </authorList>
    </citation>
    <scope>NUCLEOTIDE SEQUENCE [LARGE SCALE GENOMIC DNA]</scope>
    <source>
        <strain evidence="2 3">SM1T</strain>
    </source>
</reference>
<dbReference type="Pfam" id="PF14302">
    <property type="entry name" value="DUF4377"/>
    <property type="match status" value="1"/>
</dbReference>
<accession>A0A7K1GRF8</accession>
<comment type="caution">
    <text evidence="2">The sequence shown here is derived from an EMBL/GenBank/DDBJ whole genome shotgun (WGS) entry which is preliminary data.</text>
</comment>
<dbReference type="EMBL" id="WMJY01000033">
    <property type="protein sequence ID" value="MTH30624.1"/>
    <property type="molecule type" value="Genomic_DNA"/>
</dbReference>
<dbReference type="OrthoDB" id="880459at2"/>
<evidence type="ECO:0000259" key="1">
    <source>
        <dbReference type="Pfam" id="PF14302"/>
    </source>
</evidence>
<evidence type="ECO:0000313" key="3">
    <source>
        <dbReference type="Proteomes" id="UP000488936"/>
    </source>
</evidence>
<protein>
    <submittedName>
        <fullName evidence="2">DUF4377 domain-containing protein</fullName>
    </submittedName>
</protein>
<dbReference type="PROSITE" id="PS51257">
    <property type="entry name" value="PROKAR_LIPOPROTEIN"/>
    <property type="match status" value="1"/>
</dbReference>
<dbReference type="AlphaFoldDB" id="A0A7K1GRF8"/>
<proteinExistence type="predicted"/>
<dbReference type="Proteomes" id="UP000488936">
    <property type="component" value="Unassembled WGS sequence"/>
</dbReference>
<feature type="domain" description="DUF4377" evidence="1">
    <location>
        <begin position="55"/>
        <end position="129"/>
    </location>
</feature>
<evidence type="ECO:0000313" key="2">
    <source>
        <dbReference type="EMBL" id="MTH30624.1"/>
    </source>
</evidence>
<sequence length="132" mass="14847">MRKVAIILVVLIGSSFISCKSDVKSGKPVEGESIESTLEQEVLTTEELEDIVTLYVSSEKSDCAGVAEMKCLLVKETEDAPWELMYDTIEGFVYEEGYEYNLEIRRENVTNPPADGSSIRYVLIREISKVKK</sequence>
<dbReference type="RefSeq" id="WP_155036606.1">
    <property type="nucleotide sequence ID" value="NZ_JBHTIG010000059.1"/>
</dbReference>
<dbReference type="InterPro" id="IPR025485">
    <property type="entry name" value="DUF4377"/>
</dbReference>
<gene>
    <name evidence="2" type="ORF">GJV77_12020</name>
</gene>
<organism evidence="2 3">
    <name type="scientific">Myroides pelagicus</name>
    <dbReference type="NCBI Taxonomy" id="270914"/>
    <lineage>
        <taxon>Bacteria</taxon>
        <taxon>Pseudomonadati</taxon>
        <taxon>Bacteroidota</taxon>
        <taxon>Flavobacteriia</taxon>
        <taxon>Flavobacteriales</taxon>
        <taxon>Flavobacteriaceae</taxon>
        <taxon>Myroides</taxon>
    </lineage>
</organism>